<reference evidence="1 2" key="1">
    <citation type="submission" date="2017-11" db="EMBL/GenBank/DDBJ databases">
        <title>Animal gut microbial communities from fecal samples from Wisconsin, USA.</title>
        <authorList>
            <person name="Neumann A."/>
        </authorList>
    </citation>
    <scope>NUCLEOTIDE SEQUENCE [LARGE SCALE GENOMIC DNA]</scope>
    <source>
        <strain evidence="1 2">UWS3</strain>
    </source>
</reference>
<proteinExistence type="predicted"/>
<gene>
    <name evidence="1" type="ORF">BGX16_2320</name>
</gene>
<evidence type="ECO:0000313" key="2">
    <source>
        <dbReference type="Proteomes" id="UP000231134"/>
    </source>
</evidence>
<dbReference type="EMBL" id="PGEX01000001">
    <property type="protein sequence ID" value="PJJ42295.1"/>
    <property type="molecule type" value="Genomic_DNA"/>
</dbReference>
<keyword evidence="2" id="KW-1185">Reference proteome</keyword>
<dbReference type="AlphaFoldDB" id="A0A2M9A9A5"/>
<dbReference type="RefSeq" id="WP_100426161.1">
    <property type="nucleotide sequence ID" value="NZ_PGEX01000001.1"/>
</dbReference>
<dbReference type="OrthoDB" id="10012553at2"/>
<name>A0A2M9A9A5_9BACT</name>
<accession>A0A2M9A9A5</accession>
<protein>
    <submittedName>
        <fullName evidence="1">Uncharacterized protein</fullName>
    </submittedName>
</protein>
<evidence type="ECO:0000313" key="1">
    <source>
        <dbReference type="EMBL" id="PJJ42295.1"/>
    </source>
</evidence>
<comment type="caution">
    <text evidence="1">The sequence shown here is derived from an EMBL/GenBank/DDBJ whole genome shotgun (WGS) entry which is preliminary data.</text>
</comment>
<sequence length="91" mass="10036">MSKNVKNNPYKMESLERRYMMDGNQWNDEIHTAASALFNGVISDAVHKFNTLQNQIASQLNDPDAGLSGNVRQDGEIVSVDKVTLLSVLAA</sequence>
<dbReference type="Proteomes" id="UP000231134">
    <property type="component" value="Unassembled WGS sequence"/>
</dbReference>
<organism evidence="1 2">
    <name type="scientific">Hallerella succinigenes</name>
    <dbReference type="NCBI Taxonomy" id="1896222"/>
    <lineage>
        <taxon>Bacteria</taxon>
        <taxon>Pseudomonadati</taxon>
        <taxon>Fibrobacterota</taxon>
        <taxon>Fibrobacteria</taxon>
        <taxon>Fibrobacterales</taxon>
        <taxon>Fibrobacteraceae</taxon>
        <taxon>Hallerella</taxon>
    </lineage>
</organism>